<dbReference type="AlphaFoldDB" id="A0A7K0DVJ5"/>
<gene>
    <name evidence="4" type="ORF">NRB56_53990</name>
</gene>
<comment type="caution">
    <text evidence="4">The sequence shown here is derived from an EMBL/GenBank/DDBJ whole genome shotgun (WGS) entry which is preliminary data.</text>
</comment>
<keyword evidence="5" id="KW-1185">Reference proteome</keyword>
<dbReference type="Proteomes" id="UP000431401">
    <property type="component" value="Unassembled WGS sequence"/>
</dbReference>
<dbReference type="PANTHER" id="PTHR33744:SF17">
    <property type="entry name" value="CONSERVED PROTEIN"/>
    <property type="match status" value="1"/>
</dbReference>
<organism evidence="4 5">
    <name type="scientific">Nocardia aurantia</name>
    <dbReference type="NCBI Taxonomy" id="2585199"/>
    <lineage>
        <taxon>Bacteria</taxon>
        <taxon>Bacillati</taxon>
        <taxon>Actinomycetota</taxon>
        <taxon>Actinomycetes</taxon>
        <taxon>Mycobacteriales</taxon>
        <taxon>Nocardiaceae</taxon>
        <taxon>Nocardia</taxon>
    </lineage>
</organism>
<dbReference type="EMBL" id="WEGI01000012">
    <property type="protein sequence ID" value="MQY29806.1"/>
    <property type="molecule type" value="Genomic_DNA"/>
</dbReference>
<dbReference type="PANTHER" id="PTHR33744">
    <property type="entry name" value="CARBOHYDRATE DIACID REGULATOR"/>
    <property type="match status" value="1"/>
</dbReference>
<comment type="similarity">
    <text evidence="1">Belongs to the CdaR family.</text>
</comment>
<dbReference type="Pfam" id="PF17853">
    <property type="entry name" value="GGDEF_2"/>
    <property type="match status" value="1"/>
</dbReference>
<proteinExistence type="inferred from homology"/>
<feature type="domain" description="CdaR GGDEF-like" evidence="3">
    <location>
        <begin position="307"/>
        <end position="426"/>
    </location>
</feature>
<dbReference type="InterPro" id="IPR025736">
    <property type="entry name" value="PucR_C-HTH_dom"/>
</dbReference>
<name>A0A7K0DVJ5_9NOCA</name>
<dbReference type="RefSeq" id="WP_319943578.1">
    <property type="nucleotide sequence ID" value="NZ_WEGI01000012.1"/>
</dbReference>
<dbReference type="Gene3D" id="1.10.10.2840">
    <property type="entry name" value="PucR C-terminal helix-turn-helix domain"/>
    <property type="match status" value="1"/>
</dbReference>
<evidence type="ECO:0000259" key="3">
    <source>
        <dbReference type="Pfam" id="PF17853"/>
    </source>
</evidence>
<evidence type="ECO:0000313" key="5">
    <source>
        <dbReference type="Proteomes" id="UP000431401"/>
    </source>
</evidence>
<dbReference type="Pfam" id="PF13556">
    <property type="entry name" value="HTH_30"/>
    <property type="match status" value="1"/>
</dbReference>
<protein>
    <recommendedName>
        <fullName evidence="6">PucR family transcriptional regulator</fullName>
    </recommendedName>
</protein>
<dbReference type="InterPro" id="IPR041522">
    <property type="entry name" value="CdaR_GGDEF"/>
</dbReference>
<evidence type="ECO:0000256" key="1">
    <source>
        <dbReference type="ARBA" id="ARBA00006754"/>
    </source>
</evidence>
<evidence type="ECO:0000259" key="2">
    <source>
        <dbReference type="Pfam" id="PF13556"/>
    </source>
</evidence>
<sequence length="553" mass="59656">MSRFLSLSELLSSLTNSVATLVDAPQGDEVVVDQVAFLDAGDLVMDLPPGQPLAEAYLQVGVGDREATDWLCALARDCPAADRPRVLFSKSVSAELRAAAAGAGVAVVAVHPQARWEMVYSLIDRITGHNAGRTGAEQPPALDTDLFGLAQSVAASTRGLVSIEDDQFRVLAYSADNAAVADPVRRLSVLGRQGPSGYMRWLQREGVFDRLRNSGDTIEVPPQPEWETRRRIAIGIREPGRQGGRAPAVLGTIWVQEGGEPLDADSPHTLRGAASIAARVIWRARRAPTSDALLIQRLFGAHGGGVDVAAFAHHFGVTPDGPAAVVGFGRCAGAGEDDELMQRVIVTLRLHASAFRQDCLTTMIGPRLYVLFPEHHSVDRVASWARQVIGRLGEHFGLELRGAIAAPVDGLADVARARAEADRVLDHTTELPDAEPVTTLARSRTTVLLAEILAAVGERPDLRDPRVDLLMDHDRRNSGRLRASLDAYLRRYGDVRSAAADLGIHPNTLRYRIRRAAELMGIDLESDADRLLLEIQLAARRSASGEQSAPGRL</sequence>
<dbReference type="InterPro" id="IPR051448">
    <property type="entry name" value="CdaR-like_regulators"/>
</dbReference>
<reference evidence="4 5" key="1">
    <citation type="submission" date="2019-10" db="EMBL/GenBank/DDBJ databases">
        <title>Nocardia macrotermitis sp. nov. and Nocardia aurantia sp. nov., isolated from the gut of fungus growing-termite Macrotermes natalensis.</title>
        <authorList>
            <person name="Benndorf R."/>
            <person name="Schwitalla J."/>
            <person name="Martin K."/>
            <person name="De Beer W."/>
            <person name="Kaster A.-K."/>
            <person name="Vollmers J."/>
            <person name="Poulsen M."/>
            <person name="Beemelmanns C."/>
        </authorList>
    </citation>
    <scope>NUCLEOTIDE SEQUENCE [LARGE SCALE GENOMIC DNA]</scope>
    <source>
        <strain evidence="4 5">RB56</strain>
    </source>
</reference>
<dbReference type="InterPro" id="IPR042070">
    <property type="entry name" value="PucR_C-HTH_sf"/>
</dbReference>
<evidence type="ECO:0000313" key="4">
    <source>
        <dbReference type="EMBL" id="MQY29806.1"/>
    </source>
</evidence>
<feature type="domain" description="PucR C-terminal helix-turn-helix" evidence="2">
    <location>
        <begin position="481"/>
        <end position="539"/>
    </location>
</feature>
<accession>A0A7K0DVJ5</accession>
<evidence type="ECO:0008006" key="6">
    <source>
        <dbReference type="Google" id="ProtNLM"/>
    </source>
</evidence>